<feature type="transmembrane region" description="Helical" evidence="1">
    <location>
        <begin position="7"/>
        <end position="27"/>
    </location>
</feature>
<evidence type="ECO:0000256" key="1">
    <source>
        <dbReference type="SAM" id="Phobius"/>
    </source>
</evidence>
<reference evidence="3 5" key="2">
    <citation type="submission" date="2019-08" db="EMBL/GenBank/DDBJ databases">
        <title>Rapid identification of Enteric Bacteria from Whole Genome Sequences (WGS) using Average Nucleotide Identity (ANI).</title>
        <authorList>
            <person name="Lane C."/>
        </authorList>
    </citation>
    <scope>NUCLEOTIDE SEQUENCE [LARGE SCALE GENOMIC DNA]</scope>
    <source>
        <strain evidence="3 5">D4984</strain>
    </source>
</reference>
<organism evidence="2 4">
    <name type="scientific">Campylobacter helveticus</name>
    <dbReference type="NCBI Taxonomy" id="28898"/>
    <lineage>
        <taxon>Bacteria</taxon>
        <taxon>Pseudomonadati</taxon>
        <taxon>Campylobacterota</taxon>
        <taxon>Epsilonproteobacteria</taxon>
        <taxon>Campylobacterales</taxon>
        <taxon>Campylobacteraceae</taxon>
        <taxon>Campylobacter</taxon>
    </lineage>
</organism>
<protein>
    <submittedName>
        <fullName evidence="2">Uncharacterized protein</fullName>
    </submittedName>
</protein>
<proteinExistence type="predicted"/>
<keyword evidence="1" id="KW-1133">Transmembrane helix</keyword>
<accession>A0AAX2UHU8</accession>
<keyword evidence="1" id="KW-0812">Transmembrane</keyword>
<keyword evidence="5" id="KW-1185">Reference proteome</keyword>
<dbReference type="AlphaFoldDB" id="A0AAX2UHU8"/>
<evidence type="ECO:0000313" key="4">
    <source>
        <dbReference type="Proteomes" id="UP000306813"/>
    </source>
</evidence>
<dbReference type="Proteomes" id="UP000321317">
    <property type="component" value="Unassembled WGS sequence"/>
</dbReference>
<dbReference type="Proteomes" id="UP000306813">
    <property type="component" value="Unassembled WGS sequence"/>
</dbReference>
<evidence type="ECO:0000313" key="2">
    <source>
        <dbReference type="EMBL" id="TNB54283.1"/>
    </source>
</evidence>
<dbReference type="EMBL" id="VDBS01000157">
    <property type="protein sequence ID" value="TNB54283.1"/>
    <property type="molecule type" value="Genomic_DNA"/>
</dbReference>
<comment type="caution">
    <text evidence="2">The sequence shown here is derived from an EMBL/GenBank/DDBJ whole genome shotgun (WGS) entry which is preliminary data.</text>
</comment>
<keyword evidence="1" id="KW-0472">Membrane</keyword>
<reference evidence="2 4" key="1">
    <citation type="submission" date="2019-05" db="EMBL/GenBank/DDBJ databases">
        <title>Draft genomes of eight strains of Campylobacter helveticus isolated from cats and a dog in New Zealand.</title>
        <authorList>
            <person name="Bojanic K."/>
            <person name="Midwinter A.C."/>
            <person name="Biggs P.J."/>
            <person name="Acke E."/>
            <person name="Cornelius A.J."/>
            <person name="Marshall J.C."/>
        </authorList>
    </citation>
    <scope>NUCLEOTIDE SEQUENCE [LARGE SCALE GENOMIC DNA]</scope>
    <source>
        <strain evidence="2 4">ACP123b</strain>
    </source>
</reference>
<name>A0AAX2UHU8_9BACT</name>
<evidence type="ECO:0000313" key="5">
    <source>
        <dbReference type="Proteomes" id="UP000321317"/>
    </source>
</evidence>
<gene>
    <name evidence="2" type="ORF">FDW42_10425</name>
    <name evidence="3" type="ORF">FVD16_09440</name>
</gene>
<feature type="transmembrane region" description="Helical" evidence="1">
    <location>
        <begin position="70"/>
        <end position="87"/>
    </location>
</feature>
<feature type="transmembrane region" description="Helical" evidence="1">
    <location>
        <begin position="39"/>
        <end position="58"/>
    </location>
</feature>
<evidence type="ECO:0000313" key="3">
    <source>
        <dbReference type="EMBL" id="TXK54315.1"/>
    </source>
</evidence>
<sequence>MKPLRIIYIVWLVFGTILSLYGFFYMIFSDKSFLESFSLAILILLIFSILPLLPYFYYLIYDKARKIKNLFVAICCCLLLLAISLFTQ</sequence>
<dbReference type="EMBL" id="VRMA01000075">
    <property type="protein sequence ID" value="TXK54315.1"/>
    <property type="molecule type" value="Genomic_DNA"/>
</dbReference>